<dbReference type="PANTHER" id="PTHR12047:SF2">
    <property type="entry name" value="FANCONI ANEMIA GROUP A PROTEIN"/>
    <property type="match status" value="1"/>
</dbReference>
<reference evidence="3 4" key="1">
    <citation type="submission" date="2024-03" db="EMBL/GenBank/DDBJ databases">
        <title>The genome assembly and annotation of the cricket Gryllus longicercus Weissman &amp; Gray.</title>
        <authorList>
            <person name="Szrajer S."/>
            <person name="Gray D."/>
            <person name="Ylla G."/>
        </authorList>
    </citation>
    <scope>NUCLEOTIDE SEQUENCE [LARGE SCALE GENOMIC DNA]</scope>
    <source>
        <strain evidence="3">DAG 2021-001</strain>
        <tissue evidence="3">Whole body minus gut</tissue>
    </source>
</reference>
<dbReference type="AlphaFoldDB" id="A0AAN9YYT9"/>
<dbReference type="Pfam" id="PF15865">
    <property type="entry name" value="Fanconi_A_N"/>
    <property type="match status" value="1"/>
</dbReference>
<evidence type="ECO:0000259" key="2">
    <source>
        <dbReference type="Pfam" id="PF24781"/>
    </source>
</evidence>
<dbReference type="Pfam" id="PF24781">
    <property type="entry name" value="FANCA_helical"/>
    <property type="match status" value="1"/>
</dbReference>
<dbReference type="PANTHER" id="PTHR12047">
    <property type="entry name" value="FANCONI ANEMIA GROUP A PROTEIN"/>
    <property type="match status" value="1"/>
</dbReference>
<name>A0AAN9YYT9_9ORTH</name>
<dbReference type="InterPro" id="IPR003516">
    <property type="entry name" value="FANCA"/>
</dbReference>
<accession>A0AAN9YYT9</accession>
<dbReference type="GO" id="GO:0036297">
    <property type="term" value="P:interstrand cross-link repair"/>
    <property type="evidence" value="ECO:0007669"/>
    <property type="project" value="InterPro"/>
</dbReference>
<dbReference type="GO" id="GO:0043240">
    <property type="term" value="C:Fanconi anaemia nuclear complex"/>
    <property type="evidence" value="ECO:0007669"/>
    <property type="project" value="InterPro"/>
</dbReference>
<dbReference type="InterPro" id="IPR031729">
    <property type="entry name" value="Fanconi_A_N"/>
</dbReference>
<dbReference type="Proteomes" id="UP001378592">
    <property type="component" value="Unassembled WGS sequence"/>
</dbReference>
<evidence type="ECO:0000313" key="3">
    <source>
        <dbReference type="EMBL" id="KAK7789831.1"/>
    </source>
</evidence>
<comment type="caution">
    <text evidence="3">The sequence shown here is derived from an EMBL/GenBank/DDBJ whole genome shotgun (WGS) entry which is preliminary data.</text>
</comment>
<feature type="domain" description="Fanconi anaemia group A protein N-terminal" evidence="1">
    <location>
        <begin position="147"/>
        <end position="505"/>
    </location>
</feature>
<gene>
    <name evidence="3" type="ORF">R5R35_007362</name>
</gene>
<protein>
    <recommendedName>
        <fullName evidence="5">Fanconi anemia group A protein</fullName>
    </recommendedName>
</protein>
<proteinExistence type="predicted"/>
<dbReference type="EMBL" id="JAZDUA010000703">
    <property type="protein sequence ID" value="KAK7789831.1"/>
    <property type="molecule type" value="Genomic_DNA"/>
</dbReference>
<evidence type="ECO:0000313" key="4">
    <source>
        <dbReference type="Proteomes" id="UP001378592"/>
    </source>
</evidence>
<evidence type="ECO:0000259" key="1">
    <source>
        <dbReference type="Pfam" id="PF15865"/>
    </source>
</evidence>
<organism evidence="3 4">
    <name type="scientific">Gryllus longicercus</name>
    <dbReference type="NCBI Taxonomy" id="2509291"/>
    <lineage>
        <taxon>Eukaryota</taxon>
        <taxon>Metazoa</taxon>
        <taxon>Ecdysozoa</taxon>
        <taxon>Arthropoda</taxon>
        <taxon>Hexapoda</taxon>
        <taxon>Insecta</taxon>
        <taxon>Pterygota</taxon>
        <taxon>Neoptera</taxon>
        <taxon>Polyneoptera</taxon>
        <taxon>Orthoptera</taxon>
        <taxon>Ensifera</taxon>
        <taxon>Gryllidea</taxon>
        <taxon>Grylloidea</taxon>
        <taxon>Gryllidae</taxon>
        <taxon>Gryllinae</taxon>
        <taxon>Gryllus</taxon>
    </lineage>
</organism>
<feature type="domain" description="Fanconi anaemia group A protein helical" evidence="2">
    <location>
        <begin position="520"/>
        <end position="598"/>
    </location>
</feature>
<evidence type="ECO:0008006" key="5">
    <source>
        <dbReference type="Google" id="ProtNLM"/>
    </source>
</evidence>
<dbReference type="InterPro" id="IPR055386">
    <property type="entry name" value="FANCA_helical"/>
</dbReference>
<keyword evidence="4" id="KW-1185">Reference proteome</keyword>
<sequence>MEAFSNLMASYIAQEAAEKNLSDKIAEDSLKEGLSLTYDILREIDAKFTLKGRGHESLRNLLDSLRFYKCRSMEKGMKNMSYVTAELGSLILLKLLVSHKMHEKTSLAQDLSIEDAIVCPCNLVSYKDHLEELIHVLLELKSVNRIQVSCFVSSVIDMELPVVVLDALQKADLVPVSIYITHNENKKDVLNCFTRDLLCHLGRRQYVNGKETNQKFCEVSVRLLASLLHFGFGEDIVEPGPATSLLCHQSCNEFLDQFVIEVTNHMISEENSSSFGQHFLQLREDKWHVRETALQEYFLRILRSAATSPCISAVQALAFQHRWFYSEVGPCFSINLNYLLTALGEEEANSGITSMIKEESAKWQSILQFITAYLTHFSGAAAALKAYVDDCLVRALTKQSYSLLACAFLVARQACLNSAIPSVWNVFPSYGVWFASAFGTEAGSVQTSTNAATFSFLMEFLTELVPTEPPFCLRVHINKVPSAPVHCSHLLTDYVSLAKTRLKDLGEATGSGLFAFEYTPKEDVAAALLNFEKSGQISRVLLDCSKFRRTQFEQQFLPALLVPEPVGEEISTRQRLITKLQILGKIPSTLLQKYEKACHDISSKHSGQRKLPISGSPLERWQAILELLVSTMRNNGVDGKGTLTDDGKTVLSALGAQLEPLLYWIAEQSDPGSLQRKVVGRLLKACEFCFEAPKPPGFEKSSNWLYHLVTHLKAHPGLLRQLHGAVYRLACDITRMPHVTEAAAALAYVLDFHRENISIIKPSVSLDSEKLGETVGRSLQPICRKSMVHGLVFSSSYLRLVDEACAETLPLPRCLPSLLRIFIYLRERLLHSSDKEVLEICAHTWTPSSSWTVPILECQPSLTEWLDLEAEIDRTEDPVKIRHLYLCEWITQHCNQCPAPEILVASLEYITKENAAWGSEVLQIIPSIISSSNTIPPNSAVPWLLETWRNIILRFSHQNIIRCLQNLPPWLLLTNTLSVTPTRASVDALSKFLEKSMDKMSEKGFLSHNIVCTVIAAVRSSSPHCKGEMLSQFIDTCPALHLSILRHWQKLWLQLVPSFTTSCPKGCSLDRIMKVVVTYNANLKCGKTNYNWEVGLVHWSRGGPLPQVDDGSLFFYMVDLGMQLLTGSVGMLMVTQGPVLPSAITMANLLVQEPLNCLKMVGDASKAESLCAPAAGISYTARVGLSLATMGVMLSIDIDYLPSPGSDSAKMCSKILKQCLEWWKLVCHELDLSDSRIQEVSFVQWLTKRIYKLLEFFSV</sequence>